<dbReference type="Proteomes" id="UP001152799">
    <property type="component" value="Chromosome 9"/>
</dbReference>
<dbReference type="Gene3D" id="1.20.58.120">
    <property type="entry name" value="BAG domain"/>
    <property type="match status" value="1"/>
</dbReference>
<keyword evidence="3" id="KW-1185">Reference proteome</keyword>
<evidence type="ECO:0000313" key="2">
    <source>
        <dbReference type="EMBL" id="CAG9773751.1"/>
    </source>
</evidence>
<dbReference type="GO" id="GO:0051087">
    <property type="term" value="F:protein-folding chaperone binding"/>
    <property type="evidence" value="ECO:0007669"/>
    <property type="project" value="InterPro"/>
</dbReference>
<evidence type="ECO:0000313" key="3">
    <source>
        <dbReference type="Proteomes" id="UP001152799"/>
    </source>
</evidence>
<feature type="domain" description="BAG" evidence="1">
    <location>
        <begin position="57"/>
        <end position="129"/>
    </location>
</feature>
<dbReference type="EMBL" id="OU892285">
    <property type="protein sequence ID" value="CAG9773751.1"/>
    <property type="molecule type" value="Genomic_DNA"/>
</dbReference>
<dbReference type="SUPFAM" id="SSF63491">
    <property type="entry name" value="BAG domain"/>
    <property type="match status" value="1"/>
</dbReference>
<protein>
    <recommendedName>
        <fullName evidence="1">BAG domain-containing protein</fullName>
    </recommendedName>
</protein>
<name>A0A9N9MZT3_9CUCU</name>
<proteinExistence type="predicted"/>
<sequence length="132" mass="15154">MTQNPKSCALGNNTDSELVLNDLDEETTNSQDIIITNEKLKTENLGKTPEIKAASKIEVIKLEVEHIKEELLSIDKEALQNDFKKYEEILILKTIELDDIESHGVEEVREMRKDAIQFVQECLKLLDELIEE</sequence>
<dbReference type="AlphaFoldDB" id="A0A9N9MZT3"/>
<organism evidence="2 3">
    <name type="scientific">Ceutorhynchus assimilis</name>
    <name type="common">cabbage seed weevil</name>
    <dbReference type="NCBI Taxonomy" id="467358"/>
    <lineage>
        <taxon>Eukaryota</taxon>
        <taxon>Metazoa</taxon>
        <taxon>Ecdysozoa</taxon>
        <taxon>Arthropoda</taxon>
        <taxon>Hexapoda</taxon>
        <taxon>Insecta</taxon>
        <taxon>Pterygota</taxon>
        <taxon>Neoptera</taxon>
        <taxon>Endopterygota</taxon>
        <taxon>Coleoptera</taxon>
        <taxon>Polyphaga</taxon>
        <taxon>Cucujiformia</taxon>
        <taxon>Curculionidae</taxon>
        <taxon>Ceutorhynchinae</taxon>
        <taxon>Ceutorhynchus</taxon>
    </lineage>
</organism>
<dbReference type="Pfam" id="PF02179">
    <property type="entry name" value="BAG"/>
    <property type="match status" value="1"/>
</dbReference>
<accession>A0A9N9MZT3</accession>
<dbReference type="InterPro" id="IPR003103">
    <property type="entry name" value="BAG_domain"/>
</dbReference>
<dbReference type="OrthoDB" id="333905at2759"/>
<reference evidence="2" key="1">
    <citation type="submission" date="2022-01" db="EMBL/GenBank/DDBJ databases">
        <authorList>
            <person name="King R."/>
        </authorList>
    </citation>
    <scope>NUCLEOTIDE SEQUENCE</scope>
</reference>
<gene>
    <name evidence="2" type="ORF">CEUTPL_LOCUS14137</name>
</gene>
<dbReference type="InterPro" id="IPR036533">
    <property type="entry name" value="BAG_dom_sf"/>
</dbReference>
<evidence type="ECO:0000259" key="1">
    <source>
        <dbReference type="Pfam" id="PF02179"/>
    </source>
</evidence>